<dbReference type="GO" id="GO:0005634">
    <property type="term" value="C:nucleus"/>
    <property type="evidence" value="ECO:0007669"/>
    <property type="project" value="TreeGrafter"/>
</dbReference>
<comment type="caution">
    <text evidence="2">The sequence shown here is derived from an EMBL/GenBank/DDBJ whole genome shotgun (WGS) entry which is preliminary data.</text>
</comment>
<feature type="compositionally biased region" description="Polar residues" evidence="1">
    <location>
        <begin position="846"/>
        <end position="856"/>
    </location>
</feature>
<protein>
    <recommendedName>
        <fullName evidence="5">SPRY domain-containing protein</fullName>
    </recommendedName>
</protein>
<dbReference type="GO" id="GO:0003723">
    <property type="term" value="F:RNA binding"/>
    <property type="evidence" value="ECO:0007669"/>
    <property type="project" value="TreeGrafter"/>
</dbReference>
<evidence type="ECO:0008006" key="5">
    <source>
        <dbReference type="Google" id="ProtNLM"/>
    </source>
</evidence>
<dbReference type="Proteomes" id="UP000626109">
    <property type="component" value="Unassembled WGS sequence"/>
</dbReference>
<feature type="compositionally biased region" description="Pro residues" evidence="1">
    <location>
        <begin position="788"/>
        <end position="801"/>
    </location>
</feature>
<proteinExistence type="predicted"/>
<evidence type="ECO:0000313" key="4">
    <source>
        <dbReference type="Proteomes" id="UP000654075"/>
    </source>
</evidence>
<dbReference type="Gene3D" id="2.60.120.920">
    <property type="match status" value="1"/>
</dbReference>
<feature type="compositionally biased region" description="Pro residues" evidence="1">
    <location>
        <begin position="809"/>
        <end position="822"/>
    </location>
</feature>
<dbReference type="PANTHER" id="PTHR12381">
    <property type="entry name" value="HETEROGENEOUS NUCLEAR RIBONUCLEOPROTEIN U FAMILY MEMBER"/>
    <property type="match status" value="1"/>
</dbReference>
<name>A0A813H691_POLGL</name>
<dbReference type="SUPFAM" id="SSF49899">
    <property type="entry name" value="Concanavalin A-like lectins/glucanases"/>
    <property type="match status" value="1"/>
</dbReference>
<sequence>MAAKRNWSWKATAREGHSQGMPRNNNKNNNNNNNNNRATLGHGALGLASRLDDEQPPSVAAATARLEEEKEEADAPMDNSEKVEPGSVKFNFADRTLNAMSLAGGKMLMPLTDGGMQYLLAGVRANAGVKAGRCMFEARIFEHVHLAPEMPGDKAPHPRQLVRVGFSLMGSSLFVGDGACSCGFDSEGFFLQDKSRKKVASKFMRGQTVAVLVNLDVSSPNHNTVSLFVDGTRASPPMPLPKQLLGKPLFPTVTYKNVSLEVNFGPMAQVPLPFVCNMLGGAAMTDIEWCHCEGDKPQVVFPVGLPKQGYFDWVDEFVEKNPGYTELSDRKIIEWASKSGIYCRIGNGGSKDKPEAKFGVRALDDWSVRKVIRSLAASASGNFIVAELKSNLVPAERQAVLQRFSSHDFHRRAVVVMGEPGKDFKERMHSALLADKKAVVPDIADLELTKSYANFAIPSLAEGFDAVSFAWQPEATCSKLLKAWVRQKKLVLHAEDLQPGESFKESWAVWQKNLAEWHKCYADCHQAWQVTEMDRDSPGVFTIEDIMDIGNGEPLFANFADEDWTLLNTRYELHLLLHSFKKDLSDADRPSFELKHLSYYYNRYYKKRWDLEQFGVNEFDDLLDLLEHSVSLNSANGHLKANQAENVPLESFVKLTEDSRRQRQRRIKDGDQTGRLNFPPITPAEKGDKCYGKGGDGKSGNDTAPYGKGARPPPFPPPSNCVVFPPCPFMVPVSKNAPQLEPRHVPPPPCQSVVSNDTPPFEPRHVPPPPRHSVVSPPPPQSVLSNKAPPPEPRHVPPPPRQSALSNKAPPPEPRHVPPPPRQSQSMLSNDAPLRAPRHVPPPQCHSVSAPQGNSGTTYVAQKFVTQCTDEVTIPKYRPAQKRANSTVPALEAAANGPSKQPRTGGYGEV</sequence>
<keyword evidence="4" id="KW-1185">Reference proteome</keyword>
<dbReference type="InterPro" id="IPR043136">
    <property type="entry name" value="B30.2/SPRY_sf"/>
</dbReference>
<feature type="compositionally biased region" description="Pro residues" evidence="1">
    <location>
        <begin position="766"/>
        <end position="781"/>
    </location>
</feature>
<feature type="region of interest" description="Disordered" evidence="1">
    <location>
        <begin position="740"/>
        <end position="856"/>
    </location>
</feature>
<dbReference type="OrthoDB" id="445357at2759"/>
<dbReference type="PANTHER" id="PTHR12381:SF56">
    <property type="entry name" value="B30.2_SPRY DOMAIN-CONTAINING PROTEIN-RELATED"/>
    <property type="match status" value="1"/>
</dbReference>
<reference evidence="2" key="1">
    <citation type="submission" date="2021-02" db="EMBL/GenBank/DDBJ databases">
        <authorList>
            <person name="Dougan E. K."/>
            <person name="Rhodes N."/>
            <person name="Thang M."/>
            <person name="Chan C."/>
        </authorList>
    </citation>
    <scope>NUCLEOTIDE SEQUENCE</scope>
</reference>
<evidence type="ECO:0000256" key="1">
    <source>
        <dbReference type="SAM" id="MobiDB-lite"/>
    </source>
</evidence>
<evidence type="ECO:0000313" key="3">
    <source>
        <dbReference type="EMBL" id="CAE8684765.1"/>
    </source>
</evidence>
<dbReference type="EMBL" id="CAJNNW010026358">
    <property type="protein sequence ID" value="CAE8684765.1"/>
    <property type="molecule type" value="Genomic_DNA"/>
</dbReference>
<feature type="region of interest" description="Disordered" evidence="1">
    <location>
        <begin position="1"/>
        <end position="84"/>
    </location>
</feature>
<dbReference type="GO" id="GO:0000380">
    <property type="term" value="P:alternative mRNA splicing, via spliceosome"/>
    <property type="evidence" value="ECO:0007669"/>
    <property type="project" value="TreeGrafter"/>
</dbReference>
<accession>A0A813H691</accession>
<feature type="region of interest" description="Disordered" evidence="1">
    <location>
        <begin position="658"/>
        <end position="712"/>
    </location>
</feature>
<dbReference type="Proteomes" id="UP000654075">
    <property type="component" value="Unassembled WGS sequence"/>
</dbReference>
<feature type="compositionally biased region" description="Basic and acidic residues" evidence="1">
    <location>
        <begin position="658"/>
        <end position="672"/>
    </location>
</feature>
<feature type="compositionally biased region" description="Low complexity" evidence="1">
    <location>
        <begin position="24"/>
        <end position="36"/>
    </location>
</feature>
<gene>
    <name evidence="2" type="ORF">PGLA1383_LOCUS49064</name>
    <name evidence="3" type="ORF">PGLA2088_LOCUS24106</name>
</gene>
<dbReference type="EMBL" id="CAJNNV010030650">
    <property type="protein sequence ID" value="CAE8633151.1"/>
    <property type="molecule type" value="Genomic_DNA"/>
</dbReference>
<dbReference type="InterPro" id="IPR013320">
    <property type="entry name" value="ConA-like_dom_sf"/>
</dbReference>
<evidence type="ECO:0000313" key="2">
    <source>
        <dbReference type="EMBL" id="CAE8633151.1"/>
    </source>
</evidence>
<organism evidence="2 4">
    <name type="scientific">Polarella glacialis</name>
    <name type="common">Dinoflagellate</name>
    <dbReference type="NCBI Taxonomy" id="89957"/>
    <lineage>
        <taxon>Eukaryota</taxon>
        <taxon>Sar</taxon>
        <taxon>Alveolata</taxon>
        <taxon>Dinophyceae</taxon>
        <taxon>Suessiales</taxon>
        <taxon>Suessiaceae</taxon>
        <taxon>Polarella</taxon>
    </lineage>
</organism>
<feature type="region of interest" description="Disordered" evidence="1">
    <location>
        <begin position="879"/>
        <end position="910"/>
    </location>
</feature>
<dbReference type="AlphaFoldDB" id="A0A813H691"/>